<evidence type="ECO:0000313" key="2">
    <source>
        <dbReference type="Proteomes" id="UP001151309"/>
    </source>
</evidence>
<dbReference type="Gene3D" id="2.60.40.10">
    <property type="entry name" value="Immunoglobulins"/>
    <property type="match status" value="1"/>
</dbReference>
<gene>
    <name evidence="1" type="ORF">O9X94_00380</name>
</gene>
<protein>
    <submittedName>
        <fullName evidence="1">Uncharacterized protein</fullName>
    </submittedName>
</protein>
<dbReference type="Proteomes" id="UP001151309">
    <property type="component" value="Unassembled WGS sequence"/>
</dbReference>
<organism evidence="1 2">
    <name type="scientific">Agrobacterium leguminum</name>
    <dbReference type="NCBI Taxonomy" id="2792015"/>
    <lineage>
        <taxon>Bacteria</taxon>
        <taxon>Pseudomonadati</taxon>
        <taxon>Pseudomonadota</taxon>
        <taxon>Alphaproteobacteria</taxon>
        <taxon>Hyphomicrobiales</taxon>
        <taxon>Rhizobiaceae</taxon>
        <taxon>Rhizobium/Agrobacterium group</taxon>
        <taxon>Agrobacterium</taxon>
    </lineage>
</organism>
<dbReference type="EMBL" id="JAPZLT010000001">
    <property type="protein sequence ID" value="MCZ7907748.1"/>
    <property type="molecule type" value="Genomic_DNA"/>
</dbReference>
<keyword evidence="2" id="KW-1185">Reference proteome</keyword>
<dbReference type="RefSeq" id="WP_269830323.1">
    <property type="nucleotide sequence ID" value="NZ_JAPZLT010000001.1"/>
</dbReference>
<name>A0A9X3HR68_9HYPH</name>
<reference evidence="1" key="1">
    <citation type="submission" date="2022-12" db="EMBL/GenBank/DDBJ databases">
        <title>Draft genome sequences of 22 rhizogenic Agrobacterium biovar 1 strains, the causative agent of hairy root disease.</title>
        <authorList>
            <person name="Kim N."/>
            <person name="Vargas P."/>
            <person name="Rediers H."/>
        </authorList>
    </citation>
    <scope>NUCLEOTIDE SEQUENCE</scope>
    <source>
        <strain evidence="1">ST07.17.026</strain>
    </source>
</reference>
<sequence length="207" mass="22396">MNDVILTGALPNAWTRVDLLSNILAIRADEQASIRVHFGNDTTPAQDAAYVVVQNHLPRPIIEPYHHDPVVWIMSEGAEIIEVKVAKADVATNTVTIMPTHGPLPAGVVGSGYVASVNLDIKLVDDTVGYADKFQMEITSGELPPGLTLGQHSTNKAQFIIEGTPTTAGEYFFTLSVRFDPYWAEAYGVTKGEFARGIYSIKIEAAA</sequence>
<evidence type="ECO:0000313" key="1">
    <source>
        <dbReference type="EMBL" id="MCZ7907748.1"/>
    </source>
</evidence>
<accession>A0A9X3HR68</accession>
<dbReference type="InterPro" id="IPR013783">
    <property type="entry name" value="Ig-like_fold"/>
</dbReference>
<comment type="caution">
    <text evidence="1">The sequence shown here is derived from an EMBL/GenBank/DDBJ whole genome shotgun (WGS) entry which is preliminary data.</text>
</comment>
<proteinExistence type="predicted"/>
<dbReference type="AlphaFoldDB" id="A0A9X3HR68"/>